<keyword evidence="3" id="KW-0963">Cytoplasm</keyword>
<dbReference type="Pfam" id="PF17852">
    <property type="entry name" value="Dynein_AAA_lid"/>
    <property type="match status" value="1"/>
</dbReference>
<dbReference type="FunFam" id="1.10.8.720:FF:000007">
    <property type="entry name" value="Dynein axonemal heavy chain 6"/>
    <property type="match status" value="1"/>
</dbReference>
<evidence type="ECO:0000256" key="2">
    <source>
        <dbReference type="ARBA" id="ARBA00008887"/>
    </source>
</evidence>
<feature type="coiled-coil region" evidence="14">
    <location>
        <begin position="2899"/>
        <end position="2947"/>
    </location>
</feature>
<dbReference type="Pfam" id="PF18198">
    <property type="entry name" value="AAA_lid_11"/>
    <property type="match status" value="1"/>
</dbReference>
<dbReference type="InterPro" id="IPR025662">
    <property type="entry name" value="Sigma_54_int_dom_ATP-bd_1"/>
</dbReference>
<dbReference type="FunFam" id="1.10.287.2620:FF:000001">
    <property type="entry name" value="Cytoplasmic dynein heavy chain 1"/>
    <property type="match status" value="1"/>
</dbReference>
<dbReference type="InterPro" id="IPR041466">
    <property type="entry name" value="Dynein_AAA5_ext"/>
</dbReference>
<dbReference type="Pfam" id="PF12780">
    <property type="entry name" value="AAA_8"/>
    <property type="match status" value="1"/>
</dbReference>
<dbReference type="FunFam" id="1.20.1270.280:FF:000001">
    <property type="entry name" value="dynein heavy chain 7, axonemal"/>
    <property type="match status" value="1"/>
</dbReference>
<dbReference type="InterPro" id="IPR041658">
    <property type="entry name" value="AAA_lid_11"/>
</dbReference>
<name>A0A8K0C7V2_IGNLU</name>
<dbReference type="Gene3D" id="1.10.8.710">
    <property type="match status" value="1"/>
</dbReference>
<dbReference type="SUPFAM" id="SSF52540">
    <property type="entry name" value="P-loop containing nucleoside triphosphate hydrolases"/>
    <property type="match status" value="4"/>
</dbReference>
<dbReference type="InterPro" id="IPR041228">
    <property type="entry name" value="Dynein_C"/>
</dbReference>
<dbReference type="InterPro" id="IPR035699">
    <property type="entry name" value="AAA_6"/>
</dbReference>
<dbReference type="GO" id="GO:0005874">
    <property type="term" value="C:microtubule"/>
    <property type="evidence" value="ECO:0007669"/>
    <property type="project" value="UniProtKB-KW"/>
</dbReference>
<feature type="region of interest" description="Disordered" evidence="15">
    <location>
        <begin position="1"/>
        <end position="46"/>
    </location>
</feature>
<dbReference type="InterPro" id="IPR013602">
    <property type="entry name" value="Dynein_heavy_linker"/>
</dbReference>
<dbReference type="FunFam" id="1.20.920.30:FF:000002">
    <property type="entry name" value="Dynein axonemal heavy chain 3"/>
    <property type="match status" value="1"/>
</dbReference>
<dbReference type="FunFam" id="3.10.490.20:FF:000005">
    <property type="entry name" value="Dynein axonemal heavy chain 6"/>
    <property type="match status" value="1"/>
</dbReference>
<evidence type="ECO:0000259" key="16">
    <source>
        <dbReference type="SMART" id="SM00382"/>
    </source>
</evidence>
<dbReference type="InterPro" id="IPR042222">
    <property type="entry name" value="Dynein_2_N"/>
</dbReference>
<dbReference type="Gene3D" id="3.40.50.300">
    <property type="entry name" value="P-loop containing nucleotide triphosphate hydrolases"/>
    <property type="match status" value="5"/>
</dbReference>
<dbReference type="Gene3D" id="1.20.58.1120">
    <property type="match status" value="1"/>
</dbReference>
<gene>
    <name evidence="17" type="ORF">ILUMI_27474</name>
</gene>
<dbReference type="InterPro" id="IPR024317">
    <property type="entry name" value="Dynein_heavy_chain_D4_dom"/>
</dbReference>
<dbReference type="FunFam" id="1.20.58.1120:FF:000001">
    <property type="entry name" value="dynein heavy chain 2, axonemal"/>
    <property type="match status" value="1"/>
</dbReference>
<dbReference type="FunFam" id="3.40.50.300:FF:000063">
    <property type="entry name" value="dynein heavy chain 6, axonemal"/>
    <property type="match status" value="1"/>
</dbReference>
<dbReference type="Pfam" id="PF12774">
    <property type="entry name" value="AAA_6"/>
    <property type="match status" value="1"/>
</dbReference>
<keyword evidence="13" id="KW-0966">Cell projection</keyword>
<keyword evidence="7" id="KW-0067">ATP-binding</keyword>
<dbReference type="FunFam" id="3.40.50.300:FF:000362">
    <property type="entry name" value="Dynein, axonemal, heavy chain 6"/>
    <property type="match status" value="1"/>
</dbReference>
<feature type="compositionally biased region" description="Polar residues" evidence="15">
    <location>
        <begin position="1"/>
        <end position="12"/>
    </location>
</feature>
<comment type="similarity">
    <text evidence="2">Belongs to the dynein heavy chain family.</text>
</comment>
<dbReference type="FunFam" id="1.20.920.20:FF:000006">
    <property type="entry name" value="Dynein, axonemal, heavy chain 6"/>
    <property type="match status" value="1"/>
</dbReference>
<feature type="compositionally biased region" description="Low complexity" evidence="15">
    <location>
        <begin position="13"/>
        <end position="25"/>
    </location>
</feature>
<dbReference type="Gene3D" id="1.20.1270.280">
    <property type="match status" value="1"/>
</dbReference>
<evidence type="ECO:0000256" key="4">
    <source>
        <dbReference type="ARBA" id="ARBA00022701"/>
    </source>
</evidence>
<dbReference type="Gene3D" id="1.10.8.1220">
    <property type="match status" value="1"/>
</dbReference>
<dbReference type="FunFam" id="3.20.180.20:FF:000004">
    <property type="entry name" value="Dynein axonemal heavy chain 6"/>
    <property type="match status" value="1"/>
</dbReference>
<evidence type="ECO:0000256" key="5">
    <source>
        <dbReference type="ARBA" id="ARBA00022737"/>
    </source>
</evidence>
<dbReference type="Gene3D" id="1.20.920.20">
    <property type="match status" value="1"/>
</dbReference>
<dbReference type="GO" id="GO:0030286">
    <property type="term" value="C:dynein complex"/>
    <property type="evidence" value="ECO:0007669"/>
    <property type="project" value="UniProtKB-KW"/>
</dbReference>
<feature type="domain" description="AAA+ ATPase" evidence="16">
    <location>
        <begin position="1454"/>
        <end position="1593"/>
    </location>
</feature>
<dbReference type="GO" id="GO:0007018">
    <property type="term" value="P:microtubule-based movement"/>
    <property type="evidence" value="ECO:0007669"/>
    <property type="project" value="InterPro"/>
</dbReference>
<dbReference type="FunFam" id="1.10.8.710:FF:000004">
    <property type="entry name" value="Dynein axonemal heavy chain 6"/>
    <property type="match status" value="1"/>
</dbReference>
<dbReference type="InterPro" id="IPR042219">
    <property type="entry name" value="AAA_lid_11_sf"/>
</dbReference>
<dbReference type="Pfam" id="PF12775">
    <property type="entry name" value="AAA_7"/>
    <property type="match status" value="1"/>
</dbReference>
<evidence type="ECO:0000256" key="11">
    <source>
        <dbReference type="ARBA" id="ARBA00023175"/>
    </source>
</evidence>
<dbReference type="Gene3D" id="1.10.8.720">
    <property type="entry name" value="Region D6 of dynein motor"/>
    <property type="match status" value="1"/>
</dbReference>
<dbReference type="Gene3D" id="1.10.287.2620">
    <property type="match status" value="1"/>
</dbReference>
<dbReference type="InterPro" id="IPR035706">
    <property type="entry name" value="AAA_9"/>
</dbReference>
<evidence type="ECO:0000256" key="14">
    <source>
        <dbReference type="SAM" id="Coils"/>
    </source>
</evidence>
<keyword evidence="10" id="KW-0969">Cilium</keyword>
<dbReference type="GO" id="GO:0045505">
    <property type="term" value="F:dynein intermediate chain binding"/>
    <property type="evidence" value="ECO:0007669"/>
    <property type="project" value="InterPro"/>
</dbReference>
<dbReference type="PANTHER" id="PTHR22878">
    <property type="entry name" value="DYNEIN HEAVY CHAIN 6, AXONEMAL-LIKE-RELATED"/>
    <property type="match status" value="1"/>
</dbReference>
<keyword evidence="11" id="KW-0505">Motor protein</keyword>
<dbReference type="InterPro" id="IPR026983">
    <property type="entry name" value="DHC"/>
</dbReference>
<dbReference type="InterPro" id="IPR024743">
    <property type="entry name" value="Dynein_HC_stalk"/>
</dbReference>
<dbReference type="InterPro" id="IPR027417">
    <property type="entry name" value="P-loop_NTPase"/>
</dbReference>
<evidence type="ECO:0000256" key="6">
    <source>
        <dbReference type="ARBA" id="ARBA00022741"/>
    </source>
</evidence>
<dbReference type="FunFam" id="3.40.50.300:FF:001145">
    <property type="entry name" value="Putative dynein heavy chain"/>
    <property type="match status" value="1"/>
</dbReference>
<evidence type="ECO:0000256" key="7">
    <source>
        <dbReference type="ARBA" id="ARBA00022840"/>
    </source>
</evidence>
<evidence type="ECO:0000256" key="10">
    <source>
        <dbReference type="ARBA" id="ARBA00023069"/>
    </source>
</evidence>
<dbReference type="GO" id="GO:0051959">
    <property type="term" value="F:dynein light intermediate chain binding"/>
    <property type="evidence" value="ECO:0007669"/>
    <property type="project" value="InterPro"/>
</dbReference>
<dbReference type="InterPro" id="IPR041589">
    <property type="entry name" value="DNAH3_AAA_lid_1"/>
</dbReference>
<evidence type="ECO:0000256" key="15">
    <source>
        <dbReference type="SAM" id="MobiDB-lite"/>
    </source>
</evidence>
<evidence type="ECO:0000256" key="3">
    <source>
        <dbReference type="ARBA" id="ARBA00022490"/>
    </source>
</evidence>
<dbReference type="FunFam" id="3.40.50.300:FF:001143">
    <property type="entry name" value="Dynein axonemal heavy chain 6"/>
    <property type="match status" value="1"/>
</dbReference>
<dbReference type="InterPro" id="IPR003593">
    <property type="entry name" value="AAA+_ATPase"/>
</dbReference>
<organism evidence="17 18">
    <name type="scientific">Ignelater luminosus</name>
    <name type="common">Cucubano</name>
    <name type="synonym">Pyrophorus luminosus</name>
    <dbReference type="NCBI Taxonomy" id="2038154"/>
    <lineage>
        <taxon>Eukaryota</taxon>
        <taxon>Metazoa</taxon>
        <taxon>Ecdysozoa</taxon>
        <taxon>Arthropoda</taxon>
        <taxon>Hexapoda</taxon>
        <taxon>Insecta</taxon>
        <taxon>Pterygota</taxon>
        <taxon>Neoptera</taxon>
        <taxon>Endopterygota</taxon>
        <taxon>Coleoptera</taxon>
        <taxon>Polyphaga</taxon>
        <taxon>Elateriformia</taxon>
        <taxon>Elateroidea</taxon>
        <taxon>Elateridae</taxon>
        <taxon>Agrypninae</taxon>
        <taxon>Pyrophorini</taxon>
        <taxon>Ignelater</taxon>
    </lineage>
</organism>
<protein>
    <recommendedName>
        <fullName evidence="16">AAA+ ATPase domain-containing protein</fullName>
    </recommendedName>
</protein>
<evidence type="ECO:0000313" key="17">
    <source>
        <dbReference type="EMBL" id="KAF2878695.1"/>
    </source>
</evidence>
<keyword evidence="18" id="KW-1185">Reference proteome</keyword>
<accession>A0A8K0C7V2</accession>
<evidence type="ECO:0000256" key="13">
    <source>
        <dbReference type="ARBA" id="ARBA00023273"/>
    </source>
</evidence>
<dbReference type="Proteomes" id="UP000801492">
    <property type="component" value="Unassembled WGS sequence"/>
</dbReference>
<dbReference type="PANTHER" id="PTHR22878:SF68">
    <property type="entry name" value="DYNEIN HEAVY CHAIN 6, AXONEMAL-LIKE"/>
    <property type="match status" value="1"/>
</dbReference>
<dbReference type="InterPro" id="IPR043157">
    <property type="entry name" value="Dynein_AAA1S"/>
</dbReference>
<dbReference type="GO" id="GO:0005524">
    <property type="term" value="F:ATP binding"/>
    <property type="evidence" value="ECO:0007669"/>
    <property type="project" value="UniProtKB-KW"/>
</dbReference>
<evidence type="ECO:0000256" key="12">
    <source>
        <dbReference type="ARBA" id="ARBA00023212"/>
    </source>
</evidence>
<dbReference type="Gene3D" id="1.20.140.100">
    <property type="entry name" value="Dynein heavy chain, N-terminal domain 2"/>
    <property type="match status" value="1"/>
</dbReference>
<evidence type="ECO:0000256" key="9">
    <source>
        <dbReference type="ARBA" id="ARBA00023054"/>
    </source>
</evidence>
<dbReference type="Pfam" id="PF03028">
    <property type="entry name" value="Dynein_heavy"/>
    <property type="match status" value="1"/>
</dbReference>
<keyword evidence="5" id="KW-0677">Repeat</keyword>
<dbReference type="FunFam" id="3.40.50.300:FF:002141">
    <property type="entry name" value="Dynein heavy chain"/>
    <property type="match status" value="1"/>
</dbReference>
<dbReference type="InterPro" id="IPR004273">
    <property type="entry name" value="Dynein_heavy_D6_P-loop"/>
</dbReference>
<evidence type="ECO:0000256" key="8">
    <source>
        <dbReference type="ARBA" id="ARBA00023017"/>
    </source>
</evidence>
<dbReference type="Gene3D" id="6.10.140.1060">
    <property type="match status" value="1"/>
</dbReference>
<dbReference type="OrthoDB" id="447173at2759"/>
<keyword evidence="8" id="KW-0243">Dynein</keyword>
<keyword evidence="6" id="KW-0547">Nucleotide-binding</keyword>
<keyword evidence="12" id="KW-0206">Cytoskeleton</keyword>
<dbReference type="PROSITE" id="PS00675">
    <property type="entry name" value="SIGMA54_INTERACT_1"/>
    <property type="match status" value="1"/>
</dbReference>
<dbReference type="Pfam" id="PF12781">
    <property type="entry name" value="AAA_9"/>
    <property type="match status" value="1"/>
</dbReference>
<dbReference type="SMART" id="SM00382">
    <property type="entry name" value="AAA"/>
    <property type="match status" value="2"/>
</dbReference>
<dbReference type="Pfam" id="PF18199">
    <property type="entry name" value="Dynein_C"/>
    <property type="match status" value="1"/>
</dbReference>
<dbReference type="EMBL" id="VTPC01091304">
    <property type="protein sequence ID" value="KAF2878695.1"/>
    <property type="molecule type" value="Genomic_DNA"/>
</dbReference>
<dbReference type="Pfam" id="PF12777">
    <property type="entry name" value="MT"/>
    <property type="match status" value="1"/>
</dbReference>
<keyword evidence="4" id="KW-0493">Microtubule</keyword>
<dbReference type="CDD" id="cd00009">
    <property type="entry name" value="AAA"/>
    <property type="match status" value="1"/>
</dbReference>
<comment type="caution">
    <text evidence="17">The sequence shown here is derived from an EMBL/GenBank/DDBJ whole genome shotgun (WGS) entry which is preliminary data.</text>
</comment>
<proteinExistence type="inferred from homology"/>
<evidence type="ECO:0000256" key="1">
    <source>
        <dbReference type="ARBA" id="ARBA00004430"/>
    </source>
</evidence>
<dbReference type="GO" id="GO:0005930">
    <property type="term" value="C:axoneme"/>
    <property type="evidence" value="ECO:0007669"/>
    <property type="project" value="UniProtKB-SubCell"/>
</dbReference>
<keyword evidence="9 14" id="KW-0175">Coiled coil</keyword>
<reference evidence="17" key="1">
    <citation type="submission" date="2019-08" db="EMBL/GenBank/DDBJ databases">
        <title>The genome of the North American firefly Photinus pyralis.</title>
        <authorList>
            <consortium name="Photinus pyralis genome working group"/>
            <person name="Fallon T.R."/>
            <person name="Sander Lower S.E."/>
            <person name="Weng J.-K."/>
        </authorList>
    </citation>
    <scope>NUCLEOTIDE SEQUENCE</scope>
    <source>
        <strain evidence="17">TRF0915ILg1</strain>
        <tissue evidence="17">Whole body</tissue>
    </source>
</reference>
<dbReference type="Pfam" id="PF17857">
    <property type="entry name" value="AAA_lid_1"/>
    <property type="match status" value="1"/>
</dbReference>
<dbReference type="GO" id="GO:0008569">
    <property type="term" value="F:minus-end-directed microtubule motor activity"/>
    <property type="evidence" value="ECO:0007669"/>
    <property type="project" value="InterPro"/>
</dbReference>
<comment type="subcellular location">
    <subcellularLocation>
        <location evidence="1">Cytoplasm</location>
        <location evidence="1">Cytoskeleton</location>
        <location evidence="1">Cilium axoneme</location>
    </subcellularLocation>
</comment>
<dbReference type="Gene3D" id="1.20.920.30">
    <property type="match status" value="1"/>
</dbReference>
<dbReference type="InterPro" id="IPR043160">
    <property type="entry name" value="Dynein_C_barrel"/>
</dbReference>
<dbReference type="Pfam" id="PF08393">
    <property type="entry name" value="DHC_N2"/>
    <property type="match status" value="1"/>
</dbReference>
<evidence type="ECO:0000313" key="18">
    <source>
        <dbReference type="Proteomes" id="UP000801492"/>
    </source>
</evidence>
<dbReference type="Gene3D" id="3.10.490.20">
    <property type="match status" value="1"/>
</dbReference>
<feature type="domain" description="AAA+ ATPase" evidence="16">
    <location>
        <begin position="2079"/>
        <end position="2227"/>
    </location>
</feature>
<dbReference type="FunFam" id="1.10.8.1220:FF:000001">
    <property type="entry name" value="Dynein axonemal heavy chain 5"/>
    <property type="match status" value="1"/>
</dbReference>
<sequence>MNFDRTLNNGKQISNSSINRIPSNNTKPILKHLDGKSLNNNNRGSFEGFERKISKESKRVSGSFERKTSENSAAGRASINIESMLSSNLSKRGSSELHGFSDILNPSSCGTRHRLICKPPQRYERTPDILPFHIPHKKLLEKIEFKREKPEPLTGFRKRQKDLFKSRTRGDQETVSRSSYSYHSQYQQSKTKVAFVDAYDLDITSASKKDVDVVLPHHKLANVAMQRKLIKNFREDKEGCFIYMCYAVSRSSEHYTPYALTVVPYEQIDKNNFLTMSSHGVTQHIGGDTIFTHLDNWEAEYNMYCRLMQIKSFFYFRMWKGFYVWRKGIIFKKISSAKTYLQHNLFILIPTLRFALLDIQDMCCMMNTATFTDMSEIENWALFYFIERQMEKLESVVERIKEFRDLVRELVSNACYGALMSRGFVVNETLIESQGKRREKVVKLSYIEQAKKQKFCLRLTCFITLVDYMTINMLHTMIDKSTDQLLNVLEAHIRFLPSEESLFDTDIKSTLEQPRPAEGPQLPLYTAEIIINPDAIEIDPSYDVSEAIFKQLLDLWEEYVKNVKSFIGDKIFEPFTNPIINGKKEERMCGYGPPLQFYLLQDYKLAKKKKTVFELLSLNYVAVDVYIKRFEYIRRLFAEDTMTEAQSIEEERDLERFRSMCTRYHNEVTTIENIVDTQPLGILYLQMPKFKNTITPEPKRLIDIIEHVMPAIGKEKVNKLLEEVGKSEEYLEATPSGTIEYVDYLIFAERAVTRMDEMEAELDYCKELYDIMEEFHISVASEEMTNYLGLSVTMGALRNVVDKKNEERAKIIQKFNEQLNKDISLLISEVGTIQDECIKPWLYDIESNAEEVTEFLNGLLEKLVECQKRAASFKGYQKQFRMEVTRFDMLDEVMNDLKLRMLLWESLDSWGKTVNMWYTTDFHTLSVEDMNLTTAKYIKNINQLEKGLPKNLIVPRLKDAVELMKDKLPIVTYLRNPSLRQRHWIKIENLLNHKFKAEEMVTLQLLQDLGVFNYSDELMEVSGQASSEAGLESLLKKVEESWKSLEFIVVPHRDSKDVFILGTLEDIQTALDDSNINIATIASSRHVGPIKPRVDDWIKQLELFSRTLEEWQLCQQSWVYLEVIFSAPDIQRQLPNEAKMFLIVDKSWKEIMRRTARMPLAMEAATHPESYLETKRVAFPRFYFLSNDELLDILAQTRNPFAVQPHLRKCFDAIAKLEFGTKALDEEGEGSEETKAPDVVVMTTDIIAMISPEGERVPLGKGLKARGNVEDWLGKVEESMFISLRKRMKYALYHYGQVAREEWVCSHPNQIVLAVSQIMWARDVHQILDGTSDKTAGLSAFEKKCIDNLNKLAGLVRMDLSSVVRKILIALITIDVHARDTITSMHNNKVQSSRDFEWLKMLRYYWLDSIDNCVTKMSSAEILYKYEYLGAGGVLVITPLTDKCYLCLMGALQLDLGGAPAGPAGTGKTETTKDLAKSLAVQCVVFNCSEGLDYKMMGRFFSGLAQSGAWCCFDEFNRIDIEVLSVIAQQLITIRNAKAAKLSRFMFEGREIKLVQTCAAFITMNPGYAGRTELPDNLKALFRPVSMMVPDYALIAEVTLYSEGFESSKVLAYKMVQMYKLCSEQLSLQDHYDFGMRAVKSVLVMAGTLKRASPDRNEDVVLICALRDSNLPKFLADDAVLFQGILSDLFPGVELPLQEYGAFQTAIEDVMVVQGLQVEVAMIKKVIQLYETMIVRWGVMLVGPTGGGKSAILNTLKLALTKMYDDKVPGPYYFPVRTYIMNPKAVTAGELYGEVNPFTLEWRDGLMGIMVRTAVQCTEQDHQWVICDGPVDAVWIENLNTVLDDNKMLCLANSERIKLTPYVHMVFEVQDLAQASPATVSRCGMVYVDPDDLKWFPYVKSWIAKVNEKLINSEMKEFLISLFEHAVENGFIFIKKQCQYSIHQVEVSKATMVCKLIESIVSIPGMVDKIGEKSRVRNFFCQTFVFSYLWGLGGNLLDASREKFESYIRDQFDEHPDARLPPGNNLWETFINKEKRRLEPWAKIIPPFNYNKEIPFFEMLVPTIDTVRFGYVMERLIYINYPVLFTGDTGVGKSVIAKEVLNNLFKTGLFVPITLNFSAQTSSFRTQEILEVKLEKRKKTLLGAPIGKRVIVFVDDVNMPKLERYGAQPPIELLRQFLDYGGLYDREKLFWKRIVDVVITAACAPPGGGRNPLTPRFVRHFGMLLIPPPNEFSLKAIFKAIMRGFLFDFANPVRDLADAMINAAVEVYDRIAVDLLPTPAKSHYVFNLRDLSKCVQGILQADSGTLREAVGMMRLFYHECLRVFHDRLINEEDKSYFYFLMREICNRAFGNPVLQLPDVPVLKTPPTLLFGDFMQFGASREDRIYEEILDLDKLKSILQDYLDDYNLMTSKEMTVIFFMDAVEHLCRLARVLRAERGNCLLVGVGGMGKQSLTKLGAHLNSYKCFQIELTRNYDRTTFFEDLRKLYFNAGANNQNMVFLFTDTQIVQEEFLEDINNILNSGEVPNLFEADEYEKVIIACRDPAKASGISEGNRDGIYDFFILRVRSNLHLSLCMSPVGDAFRRRCRMFPSLVNCCTIDWFTKWPEEALMSVAENSLRSLGTPEVVYNLSTICVTIHKSVEDMTERFYAEMKRHYYTTPSSYLELLKLYNAMLVTKKVQISRTRDRIANGLQKLYETNAIIDTMKAELTAMEPILAEKSVAVAELMVTLDKEKKQADTVRVVVKADEDAAKLKADETQALADDAQRDLDVAMPAMEAATKALQSLNKNDINELKVFQKPPLLVQFVMESVCLLLGKKTDWASAKTVMGDGNFLRSLQEYNKDSIPEITLKKLKVYIDNKDFVPDKVATVSKVCKSICMWVRAIDQYAKVYKIVEPKRKRLHQAEIELNQVMGILKEKQKKLADVEAQIANLEAQFNATVAEKQDLEDTMAITATRLVRAGRLNIALGDEQIRWELGVKAFALELSNLIGDVLISAACVAYLGAFTSNYRKELIFEWINRCQELEIPYSENFSLITVLADPYDIRMWNACGLPRDNVSTENAILVTKANRWPLMIDPQEQANRWIRQMEGQDLRIIKLTDGNFLRVLEGAIRLGFPVLLEEVGETLDPTLGPILLKQTFIQGGRLLIRLGDSDVEYDNNFKLYITTKLANPHYLPEICIQVTIVNFTVTPSGLEDQLLADVVRLERPDFEKQRTELIVRINNDKTQLKNIEDKILKLLFTSQGNILDDEELIDTLNESKETSAIIAARLLETEATEEKISIAREKYRPVATRGSVLYFVVAQLAEIDPMYQYSLKYFSQLFNTVIETSEKNDYLPTRLEILNREITIAIYTNVSRGLFERHKLVFSFMLCVAIFTQQGLLNETQYNYLLRGPVGAKPVMGKKPDIPMITDAMWLGANYLANTFEYFEYLPREITNVITVRIGDFEQIVELASHSRVSRIDWDSYLDDFDKLLLLKTLREEKLVFAITEYVRTKLGQTFVESPQVSLQILYQDISNATPLVFVLSTGSDPFGAFQRFATDMGYRERIQAISLGQGQGPVAEKLIETGKVRGDWVFLQNCHLATSWMLAMERIIIKIVEDPSKVHNDFRLYLSSMPSKSFPVSVLQNSVKVTNEPPKGLRANVKRALVDMLEEFFEDHPLEQDWRAMLFGLCMFHAITQERKKFGPLGWNIIYEFNDSDREFAFNTLKMFCADNIIPWDALEYITGEITYGGRVTDYWDLRCLKTILKGFFAPHTLKPGYAYSDSGVYYCPPFEKLQEYRDFVDKLPIIEEPEIFGMHENANIAFQTKETQTVIRTIMESQPRSAGGTEGKSSDEIVYELAEGVINAILTVITTDETHPNLYKRDKQGRLPSLTTVLMQEVDRFNKLLKLIHVSMNNLQKAIKGLVVMSEELEEVFKAFLNNQVPNMWSSRSYPSLKSLGSWVHDLELRLDFICIWLKYFQPPSYWLSGFYFTQGFLTGTLQTHARKYNLPIDQLKYDFVIQPFYVDQEIIKLKHDEEGREIPDAYGDVQPPQDGVIIHGLFADAGRWDIDNMILVDPNPGEINPPLPAILLLPVTEMPENDNRYICPLYKTSVRAGTLSTTGHSTNFVIAVLLPSKEKQSYWILKGTALLTQVTD</sequence>